<dbReference type="RefSeq" id="WP_344135442.1">
    <property type="nucleotide sequence ID" value="NZ_BAAALT010000156.1"/>
</dbReference>
<comment type="subcellular location">
    <subcellularLocation>
        <location evidence="1">Cell membrane</location>
        <topology evidence="1">Peripheral membrane protein</topology>
    </subcellularLocation>
</comment>
<dbReference type="PANTHER" id="PTHR42711">
    <property type="entry name" value="ABC TRANSPORTER ATP-BINDING PROTEIN"/>
    <property type="match status" value="1"/>
</dbReference>
<reference evidence="8" key="1">
    <citation type="journal article" date="2019" name="Int. J. Syst. Evol. Microbiol.">
        <title>The Global Catalogue of Microorganisms (GCM) 10K type strain sequencing project: providing services to taxonomists for standard genome sequencing and annotation.</title>
        <authorList>
            <consortium name="The Broad Institute Genomics Platform"/>
            <consortium name="The Broad Institute Genome Sequencing Center for Infectious Disease"/>
            <person name="Wu L."/>
            <person name="Ma J."/>
        </authorList>
    </citation>
    <scope>NUCLEOTIDE SEQUENCE [LARGE SCALE GENOMIC DNA]</scope>
    <source>
        <strain evidence="8">JCM 13250</strain>
    </source>
</reference>
<organism evidence="7 8">
    <name type="scientific">Luedemannella flava</name>
    <dbReference type="NCBI Taxonomy" id="349316"/>
    <lineage>
        <taxon>Bacteria</taxon>
        <taxon>Bacillati</taxon>
        <taxon>Actinomycetota</taxon>
        <taxon>Actinomycetes</taxon>
        <taxon>Micromonosporales</taxon>
        <taxon>Micromonosporaceae</taxon>
        <taxon>Luedemannella</taxon>
    </lineage>
</organism>
<dbReference type="SUPFAM" id="SSF52540">
    <property type="entry name" value="P-loop containing nucleoside triphosphate hydrolases"/>
    <property type="match status" value="1"/>
</dbReference>
<evidence type="ECO:0000256" key="3">
    <source>
        <dbReference type="ARBA" id="ARBA00022741"/>
    </source>
</evidence>
<dbReference type="GO" id="GO:0005524">
    <property type="term" value="F:ATP binding"/>
    <property type="evidence" value="ECO:0007669"/>
    <property type="project" value="UniProtKB-KW"/>
</dbReference>
<dbReference type="InterPro" id="IPR027417">
    <property type="entry name" value="P-loop_NTPase"/>
</dbReference>
<evidence type="ECO:0000256" key="2">
    <source>
        <dbReference type="ARBA" id="ARBA00022448"/>
    </source>
</evidence>
<keyword evidence="2" id="KW-0813">Transport</keyword>
<dbReference type="InterPro" id="IPR003439">
    <property type="entry name" value="ABC_transporter-like_ATP-bd"/>
</dbReference>
<evidence type="ECO:0000256" key="4">
    <source>
        <dbReference type="ARBA" id="ARBA00022840"/>
    </source>
</evidence>
<name>A0ABP4YNA1_9ACTN</name>
<dbReference type="InterPro" id="IPR017871">
    <property type="entry name" value="ABC_transporter-like_CS"/>
</dbReference>
<evidence type="ECO:0000256" key="1">
    <source>
        <dbReference type="ARBA" id="ARBA00004202"/>
    </source>
</evidence>
<gene>
    <name evidence="7" type="ORF">GCM10009682_43850</name>
</gene>
<keyword evidence="8" id="KW-1185">Reference proteome</keyword>
<keyword evidence="4 7" id="KW-0067">ATP-binding</keyword>
<dbReference type="InterPro" id="IPR003593">
    <property type="entry name" value="AAA+_ATPase"/>
</dbReference>
<protein>
    <submittedName>
        <fullName evidence="7">ATP-binding cassette domain-containing protein</fullName>
    </submittedName>
</protein>
<evidence type="ECO:0000313" key="8">
    <source>
        <dbReference type="Proteomes" id="UP001500218"/>
    </source>
</evidence>
<dbReference type="PANTHER" id="PTHR42711:SF1">
    <property type="entry name" value="ABC-TRANSPORT PROTEIN, ATP-BINDING COMPONENT"/>
    <property type="match status" value="1"/>
</dbReference>
<dbReference type="Gene3D" id="3.40.50.300">
    <property type="entry name" value="P-loop containing nucleotide triphosphate hydrolases"/>
    <property type="match status" value="1"/>
</dbReference>
<sequence length="332" mass="36515">MPIIEASGLTKTFRRPDKREGLGGSIAHLFTRRFTDHVAVDHVDLTVEPGEAVAYVGPNGAGKSTTVKLLTGILVPSSGEVRVAGVVPHRERTANARQIGVLFGQRTQLWWDLPVRESLALLRDLYDVTDADYRARLAEFDHILGIGELLPVVARKLSLGQRMRADLAAALLHRPRVVYLDEPTIGLDIAVKDRVRAFLRELCADGTTLMLTTHDLGDIEDVCQRIVIIDEGRIIFDGSIAQVKDSFARQRQLHVDFTQTVPRAKLAELLPGAEIEGDARAFTIGFDRFTHTAAEVMTALLAAGEVADFRLDEPAIEDVIRRVYAGDLDLAA</sequence>
<evidence type="ECO:0000256" key="5">
    <source>
        <dbReference type="ARBA" id="ARBA00023251"/>
    </source>
</evidence>
<evidence type="ECO:0000313" key="7">
    <source>
        <dbReference type="EMBL" id="GAA1818435.1"/>
    </source>
</evidence>
<comment type="caution">
    <text evidence="7">The sequence shown here is derived from an EMBL/GenBank/DDBJ whole genome shotgun (WGS) entry which is preliminary data.</text>
</comment>
<dbReference type="PROSITE" id="PS50893">
    <property type="entry name" value="ABC_TRANSPORTER_2"/>
    <property type="match status" value="1"/>
</dbReference>
<proteinExistence type="predicted"/>
<evidence type="ECO:0000259" key="6">
    <source>
        <dbReference type="PROSITE" id="PS50893"/>
    </source>
</evidence>
<keyword evidence="3" id="KW-0547">Nucleotide-binding</keyword>
<accession>A0ABP4YNA1</accession>
<dbReference type="Proteomes" id="UP001500218">
    <property type="component" value="Unassembled WGS sequence"/>
</dbReference>
<dbReference type="SMART" id="SM00382">
    <property type="entry name" value="AAA"/>
    <property type="match status" value="1"/>
</dbReference>
<keyword evidence="5" id="KW-0046">Antibiotic resistance</keyword>
<dbReference type="EMBL" id="BAAALT010000156">
    <property type="protein sequence ID" value="GAA1818435.1"/>
    <property type="molecule type" value="Genomic_DNA"/>
</dbReference>
<dbReference type="PROSITE" id="PS00211">
    <property type="entry name" value="ABC_TRANSPORTER_1"/>
    <property type="match status" value="1"/>
</dbReference>
<feature type="domain" description="ABC transporter" evidence="6">
    <location>
        <begin position="24"/>
        <end position="256"/>
    </location>
</feature>
<dbReference type="InterPro" id="IPR050763">
    <property type="entry name" value="ABC_transporter_ATP-binding"/>
</dbReference>
<dbReference type="Pfam" id="PF00005">
    <property type="entry name" value="ABC_tran"/>
    <property type="match status" value="1"/>
</dbReference>